<evidence type="ECO:0000313" key="2">
    <source>
        <dbReference type="EMBL" id="VBB29436.1"/>
    </source>
</evidence>
<proteinExistence type="predicted"/>
<keyword evidence="3" id="KW-1185">Reference proteome</keyword>
<accession>A0A498SCU0</accession>
<protein>
    <submittedName>
        <fullName evidence="2">Uncharacterized protein</fullName>
    </submittedName>
</protein>
<feature type="region of interest" description="Disordered" evidence="1">
    <location>
        <begin position="201"/>
        <end position="225"/>
    </location>
</feature>
<reference evidence="2 3" key="1">
    <citation type="submission" date="2018-08" db="EMBL/GenBank/DDBJ databases">
        <authorList>
            <person name="Laetsch R D."/>
            <person name="Stevens L."/>
            <person name="Kumar S."/>
            <person name="Blaxter L. M."/>
        </authorList>
    </citation>
    <scope>NUCLEOTIDE SEQUENCE [LARGE SCALE GENOMIC DNA]</scope>
</reference>
<name>A0A498SCU0_ACAVI</name>
<organism evidence="2 3">
    <name type="scientific">Acanthocheilonema viteae</name>
    <name type="common">Filarial nematode worm</name>
    <name type="synonym">Dipetalonema viteae</name>
    <dbReference type="NCBI Taxonomy" id="6277"/>
    <lineage>
        <taxon>Eukaryota</taxon>
        <taxon>Metazoa</taxon>
        <taxon>Ecdysozoa</taxon>
        <taxon>Nematoda</taxon>
        <taxon>Chromadorea</taxon>
        <taxon>Rhabditida</taxon>
        <taxon>Spirurina</taxon>
        <taxon>Spiruromorpha</taxon>
        <taxon>Filarioidea</taxon>
        <taxon>Onchocercidae</taxon>
        <taxon>Acanthocheilonema</taxon>
    </lineage>
</organism>
<evidence type="ECO:0000256" key="1">
    <source>
        <dbReference type="SAM" id="MobiDB-lite"/>
    </source>
</evidence>
<sequence length="225" mass="25798">MYRLKLICRRFNDVLENNAKTLPRYQVSGLRIRSKNVGPLGDFTIVYRYGTGAFEPPCACLDLTDMPSFLRHDIINGFIHVDKMDLTDGLFIALNELTYGENVQKIIFSKILSVSLTPENGICTFLDKFPGLLDLWFFGFYEEHELGLNHSQIVKQMYRSKHGNGIFTAKEIEKMMGQLQYRRKKRKKRSEMRAAIRKKTVIRSNMSAQSKSGAARSKTSKGKSV</sequence>
<gene>
    <name evidence="2" type="ORF">NAV_LOCUS4239</name>
</gene>
<dbReference type="EMBL" id="UPTC01000611">
    <property type="protein sequence ID" value="VBB29436.1"/>
    <property type="molecule type" value="Genomic_DNA"/>
</dbReference>
<dbReference type="Proteomes" id="UP000276991">
    <property type="component" value="Unassembled WGS sequence"/>
</dbReference>
<feature type="compositionally biased region" description="Polar residues" evidence="1">
    <location>
        <begin position="202"/>
        <end position="212"/>
    </location>
</feature>
<evidence type="ECO:0000313" key="3">
    <source>
        <dbReference type="Proteomes" id="UP000276991"/>
    </source>
</evidence>
<dbReference type="AlphaFoldDB" id="A0A498SCU0"/>
<dbReference type="OrthoDB" id="5862040at2759"/>